<dbReference type="SUPFAM" id="SSF158694">
    <property type="entry name" value="UraD-Like"/>
    <property type="match status" value="1"/>
</dbReference>
<protein>
    <recommendedName>
        <fullName evidence="3">2-oxo-4-hydroxy-4-carboxy-5-ureidoimidazoline decarboxylase</fullName>
        <ecNumber evidence="3">4.1.1.97</ecNumber>
    </recommendedName>
</protein>
<gene>
    <name evidence="8" type="ORF">SAMN04515671_1173</name>
</gene>
<name>A0A1H0K5L4_9ACTN</name>
<keyword evidence="6" id="KW-0456">Lyase</keyword>
<keyword evidence="4" id="KW-0659">Purine metabolism</keyword>
<dbReference type="STRING" id="1090615.SAMN04515671_1173"/>
<evidence type="ECO:0000259" key="7">
    <source>
        <dbReference type="Pfam" id="PF09349"/>
    </source>
</evidence>
<dbReference type="GO" id="GO:0019628">
    <property type="term" value="P:urate catabolic process"/>
    <property type="evidence" value="ECO:0007669"/>
    <property type="project" value="TreeGrafter"/>
</dbReference>
<organism evidence="8 9">
    <name type="scientific">Nakamurella panacisegetis</name>
    <dbReference type="NCBI Taxonomy" id="1090615"/>
    <lineage>
        <taxon>Bacteria</taxon>
        <taxon>Bacillati</taxon>
        <taxon>Actinomycetota</taxon>
        <taxon>Actinomycetes</taxon>
        <taxon>Nakamurellales</taxon>
        <taxon>Nakamurellaceae</taxon>
        <taxon>Nakamurella</taxon>
    </lineage>
</organism>
<dbReference type="NCBIfam" id="NF010372">
    <property type="entry name" value="PRK13798.1"/>
    <property type="match status" value="1"/>
</dbReference>
<dbReference type="EC" id="4.1.1.97" evidence="3"/>
<keyword evidence="9" id="KW-1185">Reference proteome</keyword>
<feature type="domain" description="Oxo-4-hydroxy-4-carboxy-5-ureidoimidazoline decarboxylase" evidence="7">
    <location>
        <begin position="10"/>
        <end position="160"/>
    </location>
</feature>
<dbReference type="InterPro" id="IPR018020">
    <property type="entry name" value="OHCU_decarboxylase"/>
</dbReference>
<proteinExistence type="predicted"/>
<dbReference type="Proteomes" id="UP000198741">
    <property type="component" value="Chromosome I"/>
</dbReference>
<evidence type="ECO:0000256" key="1">
    <source>
        <dbReference type="ARBA" id="ARBA00001163"/>
    </source>
</evidence>
<evidence type="ECO:0000256" key="2">
    <source>
        <dbReference type="ARBA" id="ARBA00004754"/>
    </source>
</evidence>
<evidence type="ECO:0000256" key="4">
    <source>
        <dbReference type="ARBA" id="ARBA00022631"/>
    </source>
</evidence>
<dbReference type="PANTHER" id="PTHR43466:SF1">
    <property type="entry name" value="2-OXO-4-HYDROXY-4-CARBOXY-5-UREIDOIMIDAZOLINE DECARBOXYLASE-RELATED"/>
    <property type="match status" value="1"/>
</dbReference>
<dbReference type="EMBL" id="LT629710">
    <property type="protein sequence ID" value="SDO51186.1"/>
    <property type="molecule type" value="Genomic_DNA"/>
</dbReference>
<sequence>MTTLTEFNSDDAVATEVLGACLDIPEWVSAVSAGRPYPDLESLRAAAADRAGQISWRQVAGALARHPRIGEKKAAVAGTATESAWSESEQSGVRDDDAAELAAGNAEYEARFGYIFLLRAAGRSGAEILGNLKSRLTNDAESEKPVVMDELRQIGLLRLAKAVGPE</sequence>
<evidence type="ECO:0000256" key="6">
    <source>
        <dbReference type="ARBA" id="ARBA00023239"/>
    </source>
</evidence>
<dbReference type="Pfam" id="PF09349">
    <property type="entry name" value="OHCU_decarbox"/>
    <property type="match status" value="1"/>
</dbReference>
<dbReference type="RefSeq" id="WP_090475033.1">
    <property type="nucleotide sequence ID" value="NZ_LT629710.1"/>
</dbReference>
<comment type="catalytic activity">
    <reaction evidence="1">
        <text>5-hydroxy-2-oxo-4-ureido-2,5-dihydro-1H-imidazole-5-carboxylate + H(+) = (S)-allantoin + CO2</text>
        <dbReference type="Rhea" id="RHEA:26301"/>
        <dbReference type="ChEBI" id="CHEBI:15378"/>
        <dbReference type="ChEBI" id="CHEBI:15678"/>
        <dbReference type="ChEBI" id="CHEBI:16526"/>
        <dbReference type="ChEBI" id="CHEBI:58639"/>
        <dbReference type="EC" id="4.1.1.97"/>
    </reaction>
</comment>
<keyword evidence="5" id="KW-0210">Decarboxylase</keyword>
<evidence type="ECO:0000313" key="8">
    <source>
        <dbReference type="EMBL" id="SDO51186.1"/>
    </source>
</evidence>
<reference evidence="8 9" key="1">
    <citation type="submission" date="2016-10" db="EMBL/GenBank/DDBJ databases">
        <authorList>
            <person name="de Groot N.N."/>
        </authorList>
    </citation>
    <scope>NUCLEOTIDE SEQUENCE [LARGE SCALE GENOMIC DNA]</scope>
    <source>
        <strain evidence="9">P4-7,KCTC 19426,CECT 7604</strain>
    </source>
</reference>
<comment type="pathway">
    <text evidence="2">Purine metabolism; urate degradation; (S)-allantoin from urate: step 3/3.</text>
</comment>
<dbReference type="NCBIfam" id="TIGR03180">
    <property type="entry name" value="UraD_2"/>
    <property type="match status" value="1"/>
</dbReference>
<evidence type="ECO:0000256" key="3">
    <source>
        <dbReference type="ARBA" id="ARBA00012257"/>
    </source>
</evidence>
<dbReference type="PANTHER" id="PTHR43466">
    <property type="entry name" value="2-OXO-4-HYDROXY-4-CARBOXY-5-UREIDOIMIDAZOLINE DECARBOXYLASE-RELATED"/>
    <property type="match status" value="1"/>
</dbReference>
<dbReference type="Gene3D" id="1.10.3330.10">
    <property type="entry name" value="Oxo-4-hydroxy-4-carboxy-5-ureidoimidazoline decarboxylase"/>
    <property type="match status" value="1"/>
</dbReference>
<evidence type="ECO:0000256" key="5">
    <source>
        <dbReference type="ARBA" id="ARBA00022793"/>
    </source>
</evidence>
<dbReference type="GO" id="GO:0006144">
    <property type="term" value="P:purine nucleobase metabolic process"/>
    <property type="evidence" value="ECO:0007669"/>
    <property type="project" value="UniProtKB-KW"/>
</dbReference>
<dbReference type="InterPro" id="IPR036778">
    <property type="entry name" value="OHCU_decarboxylase_sf"/>
</dbReference>
<dbReference type="AlphaFoldDB" id="A0A1H0K5L4"/>
<evidence type="ECO:0000313" key="9">
    <source>
        <dbReference type="Proteomes" id="UP000198741"/>
    </source>
</evidence>
<dbReference type="InterPro" id="IPR017595">
    <property type="entry name" value="OHCU_decarboxylase-2"/>
</dbReference>
<dbReference type="GO" id="GO:0051997">
    <property type="term" value="F:2-oxo-4-hydroxy-4-carboxy-5-ureidoimidazoline decarboxylase activity"/>
    <property type="evidence" value="ECO:0007669"/>
    <property type="project" value="UniProtKB-EC"/>
</dbReference>
<dbReference type="OrthoDB" id="5243781at2"/>
<accession>A0A1H0K5L4</accession>